<gene>
    <name evidence="1" type="ORF">SAMN02745784_01462</name>
</gene>
<evidence type="ECO:0000313" key="2">
    <source>
        <dbReference type="Proteomes" id="UP000184114"/>
    </source>
</evidence>
<dbReference type="EMBL" id="FQTY01000005">
    <property type="protein sequence ID" value="SHE68447.1"/>
    <property type="molecule type" value="Genomic_DNA"/>
</dbReference>
<accession>A0A1M4VHS2</accession>
<evidence type="ECO:0000313" key="1">
    <source>
        <dbReference type="EMBL" id="SHE68447.1"/>
    </source>
</evidence>
<name>A0A1M4VHS2_9FIRM</name>
<dbReference type="AlphaFoldDB" id="A0A1M4VHS2"/>
<protein>
    <recommendedName>
        <fullName evidence="3">DUF2508 domain-containing protein</fullName>
    </recommendedName>
</protein>
<organism evidence="1 2">
    <name type="scientific">Tissierella praeacuta DSM 18095</name>
    <dbReference type="NCBI Taxonomy" id="1123404"/>
    <lineage>
        <taxon>Bacteria</taxon>
        <taxon>Bacillati</taxon>
        <taxon>Bacillota</taxon>
        <taxon>Tissierellia</taxon>
        <taxon>Tissierellales</taxon>
        <taxon>Tissierellaceae</taxon>
        <taxon>Tissierella</taxon>
    </lineage>
</organism>
<dbReference type="STRING" id="1123404.SAMN02745784_01462"/>
<dbReference type="RefSeq" id="WP_072974871.1">
    <property type="nucleotide sequence ID" value="NZ_FQTY01000005.1"/>
</dbReference>
<evidence type="ECO:0008006" key="3">
    <source>
        <dbReference type="Google" id="ProtNLM"/>
    </source>
</evidence>
<keyword evidence="2" id="KW-1185">Reference proteome</keyword>
<dbReference type="Pfam" id="PF10704">
    <property type="entry name" value="DUF2508"/>
    <property type="match status" value="1"/>
</dbReference>
<sequence length="86" mass="10458">MLSFIKKEKRDLREEMLDNLRLAHRQWKDKENYFESVTDPDLIDYAIYDMEASKLKYIYLLKQMKEWDMSSKLQEESKDEDISISG</sequence>
<dbReference type="Proteomes" id="UP000184114">
    <property type="component" value="Unassembled WGS sequence"/>
</dbReference>
<dbReference type="GeneID" id="90993807"/>
<reference evidence="2" key="1">
    <citation type="submission" date="2016-11" db="EMBL/GenBank/DDBJ databases">
        <authorList>
            <person name="Varghese N."/>
            <person name="Submissions S."/>
        </authorList>
    </citation>
    <scope>NUCLEOTIDE SEQUENCE [LARGE SCALE GENOMIC DNA]</scope>
    <source>
        <strain evidence="2">DSM 18095</strain>
    </source>
</reference>
<dbReference type="InterPro" id="IPR019644">
    <property type="entry name" value="DUF2508"/>
</dbReference>
<proteinExistence type="predicted"/>